<evidence type="ECO:0000256" key="2">
    <source>
        <dbReference type="ARBA" id="ARBA00022475"/>
    </source>
</evidence>
<feature type="transmembrane region" description="Helical" evidence="6">
    <location>
        <begin position="278"/>
        <end position="295"/>
    </location>
</feature>
<feature type="transmembrane region" description="Helical" evidence="6">
    <location>
        <begin position="46"/>
        <end position="63"/>
    </location>
</feature>
<evidence type="ECO:0000256" key="5">
    <source>
        <dbReference type="ARBA" id="ARBA00023136"/>
    </source>
</evidence>
<dbReference type="GO" id="GO:0009247">
    <property type="term" value="P:glycolipid biosynthetic process"/>
    <property type="evidence" value="ECO:0007669"/>
    <property type="project" value="TreeGrafter"/>
</dbReference>
<evidence type="ECO:0000256" key="1">
    <source>
        <dbReference type="ARBA" id="ARBA00004141"/>
    </source>
</evidence>
<dbReference type="AlphaFoldDB" id="A0A6N2U3Q3"/>
<evidence type="ECO:0000256" key="4">
    <source>
        <dbReference type="ARBA" id="ARBA00022989"/>
    </source>
</evidence>
<dbReference type="GO" id="GO:0016765">
    <property type="term" value="F:transferase activity, transferring alkyl or aryl (other than methyl) groups"/>
    <property type="evidence" value="ECO:0007669"/>
    <property type="project" value="InterPro"/>
</dbReference>
<dbReference type="GO" id="GO:0016757">
    <property type="term" value="F:glycosyltransferase activity"/>
    <property type="evidence" value="ECO:0007669"/>
    <property type="project" value="UniProtKB-KW"/>
</dbReference>
<keyword evidence="7" id="KW-0808">Transferase</keyword>
<dbReference type="PANTHER" id="PTHR11048">
    <property type="entry name" value="PRENYLTRANSFERASES"/>
    <property type="match status" value="1"/>
</dbReference>
<feature type="transmembrane region" description="Helical" evidence="6">
    <location>
        <begin position="208"/>
        <end position="227"/>
    </location>
</feature>
<feature type="transmembrane region" description="Helical" evidence="6">
    <location>
        <begin position="239"/>
        <end position="257"/>
    </location>
</feature>
<dbReference type="Gene3D" id="1.10.357.140">
    <property type="entry name" value="UbiA prenyltransferase"/>
    <property type="match status" value="1"/>
</dbReference>
<dbReference type="InterPro" id="IPR039653">
    <property type="entry name" value="Prenyltransferase"/>
</dbReference>
<evidence type="ECO:0000256" key="3">
    <source>
        <dbReference type="ARBA" id="ARBA00022692"/>
    </source>
</evidence>
<name>A0A6N2U3Q3_BACOV</name>
<evidence type="ECO:0000313" key="7">
    <source>
        <dbReference type="EMBL" id="VYT12039.1"/>
    </source>
</evidence>
<organism evidence="7">
    <name type="scientific">Bacteroides ovatus</name>
    <dbReference type="NCBI Taxonomy" id="28116"/>
    <lineage>
        <taxon>Bacteria</taxon>
        <taxon>Pseudomonadati</taxon>
        <taxon>Bacteroidota</taxon>
        <taxon>Bacteroidia</taxon>
        <taxon>Bacteroidales</taxon>
        <taxon>Bacteroidaceae</taxon>
        <taxon>Bacteroides</taxon>
    </lineage>
</organism>
<feature type="transmembrane region" description="Helical" evidence="6">
    <location>
        <begin position="21"/>
        <end position="40"/>
    </location>
</feature>
<dbReference type="EMBL" id="CACRTD010000026">
    <property type="protein sequence ID" value="VYT12039.1"/>
    <property type="molecule type" value="Genomic_DNA"/>
</dbReference>
<feature type="transmembrane region" description="Helical" evidence="6">
    <location>
        <begin position="111"/>
        <end position="129"/>
    </location>
</feature>
<comment type="subcellular location">
    <subcellularLocation>
        <location evidence="1">Membrane</location>
        <topology evidence="1">Multi-pass membrane protein</topology>
    </subcellularLocation>
</comment>
<dbReference type="InterPro" id="IPR044878">
    <property type="entry name" value="UbiA_sf"/>
</dbReference>
<keyword evidence="5 6" id="KW-0472">Membrane</keyword>
<dbReference type="EC" id="2.4.2.45" evidence="7"/>
<dbReference type="CDD" id="cd13963">
    <property type="entry name" value="PT_UbiA_2"/>
    <property type="match status" value="1"/>
</dbReference>
<dbReference type="Pfam" id="PF01040">
    <property type="entry name" value="UbiA"/>
    <property type="match status" value="1"/>
</dbReference>
<keyword evidence="3 6" id="KW-0812">Transmembrane</keyword>
<dbReference type="NCBIfam" id="NF008978">
    <property type="entry name" value="PRK12324.1-4"/>
    <property type="match status" value="1"/>
</dbReference>
<dbReference type="PANTHER" id="PTHR11048:SF5">
    <property type="entry name" value="DECAPRENYL-PHOSPHATE PHOSPHORIBOSYLTRANSFERASE"/>
    <property type="match status" value="1"/>
</dbReference>
<sequence>MYVLFMNLLRLIRPQQWLKNLFIFLPLFFGGHIMDLSYMFTSLKVFFAYCFIASSIYCFNDIYDRDSDRLHPKKRLRPIANGRVSVFVGYILMMVMFTLSIVICFLLTDEIAWKVISIIMFYFIMNIAYCIRLKRVALIDVFIIAIGFVLRIWVGGIATGIGISQWIVLMTFLLALFLAFAKRRDDVVMYEESGVKVRCNINRYNLQFMNQAITIVSAVTMVCYIMYTVSPEVQERMHTSYLYVTSIFVLIGLLRYMQLTIVDVKSGSPTKILMYDRFIQLSILGWLLTFFVLIYL</sequence>
<gene>
    <name evidence="7" type="ORF">BOLFYP28_01481</name>
</gene>
<keyword evidence="4 6" id="KW-1133">Transmembrane helix</keyword>
<proteinExistence type="predicted"/>
<dbReference type="InterPro" id="IPR000537">
    <property type="entry name" value="UbiA_prenyltransferase"/>
</dbReference>
<keyword evidence="7" id="KW-0328">Glycosyltransferase</keyword>
<accession>A0A6N2U3Q3</accession>
<protein>
    <submittedName>
        <fullName evidence="7">Decaprenyl-phosphate phosphoribosyltransferase</fullName>
        <ecNumber evidence="7">2.4.2.45</ecNumber>
    </submittedName>
</protein>
<feature type="transmembrane region" description="Helical" evidence="6">
    <location>
        <begin position="160"/>
        <end position="181"/>
    </location>
</feature>
<dbReference type="GO" id="GO:0005886">
    <property type="term" value="C:plasma membrane"/>
    <property type="evidence" value="ECO:0007669"/>
    <property type="project" value="TreeGrafter"/>
</dbReference>
<feature type="transmembrane region" description="Helical" evidence="6">
    <location>
        <begin position="84"/>
        <end position="105"/>
    </location>
</feature>
<feature type="transmembrane region" description="Helical" evidence="6">
    <location>
        <begin position="136"/>
        <end position="154"/>
    </location>
</feature>
<evidence type="ECO:0000256" key="6">
    <source>
        <dbReference type="SAM" id="Phobius"/>
    </source>
</evidence>
<reference evidence="7" key="1">
    <citation type="submission" date="2019-11" db="EMBL/GenBank/DDBJ databases">
        <authorList>
            <person name="Feng L."/>
        </authorList>
    </citation>
    <scope>NUCLEOTIDE SEQUENCE</scope>
    <source>
        <strain evidence="7">BovatusLFYP28</strain>
    </source>
</reference>
<keyword evidence="2" id="KW-1003">Cell membrane</keyword>